<comment type="caution">
    <text evidence="1">The sequence shown here is derived from an EMBL/GenBank/DDBJ whole genome shotgun (WGS) entry which is preliminary data.</text>
</comment>
<accession>A0ABV0PP73</accession>
<feature type="non-terminal residue" evidence="1">
    <location>
        <position position="1"/>
    </location>
</feature>
<evidence type="ECO:0000313" key="2">
    <source>
        <dbReference type="Proteomes" id="UP001476798"/>
    </source>
</evidence>
<dbReference type="Proteomes" id="UP001476798">
    <property type="component" value="Unassembled WGS sequence"/>
</dbReference>
<proteinExistence type="predicted"/>
<keyword evidence="2" id="KW-1185">Reference proteome</keyword>
<protein>
    <submittedName>
        <fullName evidence="1">Uncharacterized protein</fullName>
    </submittedName>
</protein>
<evidence type="ECO:0000313" key="1">
    <source>
        <dbReference type="EMBL" id="MEQ2185299.1"/>
    </source>
</evidence>
<name>A0ABV0PP73_9TELE</name>
<dbReference type="EMBL" id="JAHRIO010081272">
    <property type="protein sequence ID" value="MEQ2185299.1"/>
    <property type="molecule type" value="Genomic_DNA"/>
</dbReference>
<organism evidence="1 2">
    <name type="scientific">Goodea atripinnis</name>
    <dbReference type="NCBI Taxonomy" id="208336"/>
    <lineage>
        <taxon>Eukaryota</taxon>
        <taxon>Metazoa</taxon>
        <taxon>Chordata</taxon>
        <taxon>Craniata</taxon>
        <taxon>Vertebrata</taxon>
        <taxon>Euteleostomi</taxon>
        <taxon>Actinopterygii</taxon>
        <taxon>Neopterygii</taxon>
        <taxon>Teleostei</taxon>
        <taxon>Neoteleostei</taxon>
        <taxon>Acanthomorphata</taxon>
        <taxon>Ovalentaria</taxon>
        <taxon>Atherinomorphae</taxon>
        <taxon>Cyprinodontiformes</taxon>
        <taxon>Goodeidae</taxon>
        <taxon>Goodea</taxon>
    </lineage>
</organism>
<sequence>QEELSGEKSHSCYSENWDYPSNLWFSLIAVVSMSHYGIWSVPYCQTAYLLQPPPLSCALPGPAGTHSSKQLRSHLEPRRPIYKTMQKRVVRTSAIASTIQWESRCFVMSPPIRPHPEHKEQDAVPQCTLP</sequence>
<reference evidence="1 2" key="1">
    <citation type="submission" date="2021-06" db="EMBL/GenBank/DDBJ databases">
        <authorList>
            <person name="Palmer J.M."/>
        </authorList>
    </citation>
    <scope>NUCLEOTIDE SEQUENCE [LARGE SCALE GENOMIC DNA]</scope>
    <source>
        <strain evidence="1 2">GA_2019</strain>
        <tissue evidence="1">Muscle</tissue>
    </source>
</reference>
<gene>
    <name evidence="1" type="ORF">GOODEAATRI_016704</name>
</gene>